<keyword evidence="2" id="KW-0998">Cell outer membrane</keyword>
<keyword evidence="3" id="KW-0798">TonB box</keyword>
<evidence type="ECO:0000259" key="4">
    <source>
        <dbReference type="Pfam" id="PF00593"/>
    </source>
</evidence>
<dbReference type="RefSeq" id="WP_217792767.1">
    <property type="nucleotide sequence ID" value="NZ_JAHSPG010000013.1"/>
</dbReference>
<name>A0A9E2S9H8_9BACT</name>
<feature type="domain" description="TonB-dependent receptor-like beta-barrel" evidence="4">
    <location>
        <begin position="335"/>
        <end position="782"/>
    </location>
</feature>
<dbReference type="Proteomes" id="UP000812270">
    <property type="component" value="Unassembled WGS sequence"/>
</dbReference>
<dbReference type="InterPro" id="IPR039426">
    <property type="entry name" value="TonB-dep_rcpt-like"/>
</dbReference>
<keyword evidence="7" id="KW-1185">Reference proteome</keyword>
<comment type="similarity">
    <text evidence="2 3">Belongs to the TonB-dependent receptor family.</text>
</comment>
<keyword evidence="2" id="KW-0812">Transmembrane</keyword>
<proteinExistence type="inferred from homology"/>
<dbReference type="Pfam" id="PF13715">
    <property type="entry name" value="CarbopepD_reg_2"/>
    <property type="match status" value="1"/>
</dbReference>
<feature type="domain" description="TonB-dependent receptor plug" evidence="5">
    <location>
        <begin position="130"/>
        <end position="233"/>
    </location>
</feature>
<evidence type="ECO:0000313" key="6">
    <source>
        <dbReference type="EMBL" id="MBV4358973.1"/>
    </source>
</evidence>
<keyword evidence="2 3" id="KW-0472">Membrane</keyword>
<evidence type="ECO:0000259" key="5">
    <source>
        <dbReference type="Pfam" id="PF07715"/>
    </source>
</evidence>
<dbReference type="InterPro" id="IPR012910">
    <property type="entry name" value="Plug_dom"/>
</dbReference>
<keyword evidence="2" id="KW-1134">Transmembrane beta strand</keyword>
<comment type="caution">
    <text evidence="6">The sequence shown here is derived from an EMBL/GenBank/DDBJ whole genome shotgun (WGS) entry which is preliminary data.</text>
</comment>
<keyword evidence="6" id="KW-0675">Receptor</keyword>
<dbReference type="PANTHER" id="PTHR30069">
    <property type="entry name" value="TONB-DEPENDENT OUTER MEMBRANE RECEPTOR"/>
    <property type="match status" value="1"/>
</dbReference>
<organism evidence="6 7">
    <name type="scientific">Pinibacter aurantiacus</name>
    <dbReference type="NCBI Taxonomy" id="2851599"/>
    <lineage>
        <taxon>Bacteria</taxon>
        <taxon>Pseudomonadati</taxon>
        <taxon>Bacteroidota</taxon>
        <taxon>Chitinophagia</taxon>
        <taxon>Chitinophagales</taxon>
        <taxon>Chitinophagaceae</taxon>
        <taxon>Pinibacter</taxon>
    </lineage>
</organism>
<keyword evidence="1" id="KW-0732">Signal</keyword>
<dbReference type="InterPro" id="IPR000531">
    <property type="entry name" value="Beta-barrel_TonB"/>
</dbReference>
<dbReference type="PROSITE" id="PS52016">
    <property type="entry name" value="TONB_DEPENDENT_REC_3"/>
    <property type="match status" value="1"/>
</dbReference>
<evidence type="ECO:0000256" key="3">
    <source>
        <dbReference type="RuleBase" id="RU003357"/>
    </source>
</evidence>
<evidence type="ECO:0000256" key="2">
    <source>
        <dbReference type="PROSITE-ProRule" id="PRU01360"/>
    </source>
</evidence>
<dbReference type="EMBL" id="JAHSPG010000013">
    <property type="protein sequence ID" value="MBV4358973.1"/>
    <property type="molecule type" value="Genomic_DNA"/>
</dbReference>
<evidence type="ECO:0000313" key="7">
    <source>
        <dbReference type="Proteomes" id="UP000812270"/>
    </source>
</evidence>
<dbReference type="GO" id="GO:0015344">
    <property type="term" value="F:siderophore uptake transmembrane transporter activity"/>
    <property type="evidence" value="ECO:0007669"/>
    <property type="project" value="TreeGrafter"/>
</dbReference>
<keyword evidence="2" id="KW-0813">Transport</keyword>
<accession>A0A9E2S9H8</accession>
<dbReference type="PANTHER" id="PTHR30069:SF29">
    <property type="entry name" value="HEMOGLOBIN AND HEMOGLOBIN-HAPTOGLOBIN-BINDING PROTEIN 1-RELATED"/>
    <property type="match status" value="1"/>
</dbReference>
<dbReference type="Pfam" id="PF00593">
    <property type="entry name" value="TonB_dep_Rec_b-barrel"/>
    <property type="match status" value="1"/>
</dbReference>
<reference evidence="6" key="1">
    <citation type="submission" date="2021-06" db="EMBL/GenBank/DDBJ databases">
        <authorList>
            <person name="Huq M.A."/>
        </authorList>
    </citation>
    <scope>NUCLEOTIDE SEQUENCE</scope>
    <source>
        <strain evidence="6">MAH-26</strain>
    </source>
</reference>
<evidence type="ECO:0000256" key="1">
    <source>
        <dbReference type="ARBA" id="ARBA00022729"/>
    </source>
</evidence>
<dbReference type="AlphaFoldDB" id="A0A9E2S9H8"/>
<dbReference type="GO" id="GO:0044718">
    <property type="term" value="P:siderophore transmembrane transport"/>
    <property type="evidence" value="ECO:0007669"/>
    <property type="project" value="TreeGrafter"/>
</dbReference>
<sequence length="829" mass="91905">MKSIFIRLIILFVSIHTYQLISAQNKTSKSPGSLSGNIFEKKTSSPLPKATIYIPDLQMGTVADDSGHYSFKTLPQGTYLVEVHYIGYKAQTRNITVNGAIRKQDFALTDEVVEEGTVVITGTSKATQIKRSPVPIVAVNHTYLTTNLSSNIIDAIAKVPGVTALTTGPNVSKPFIRGLGYNRILTLFDGVRQEGQQWGDEHGIEVDQYGVDRIEVIKGPASLSYGSDALAGVVNLIPTPQPQDGKIKGEVQAEYQTNNGMFGGTAMLSGNKNGFEWMGRVSHKEATNYRNKIDGRVFNTGFKETDATVAMGLHGNWGYTHLNLSMFDDLQEIPDGSRDSTTGKFTKQITEDDVYRPIVSDDELKSYAITPLHQHVQHYRGYLNNNFILGNNGRLGVNLGFQRSVRREFSHPEAPYQDVAGLYLQMNTYSYDVKYYLPEINGWNFTTGVNGMYQENNVTKGTEFVIPSYHQFDVGPFALIKKTFGRLDIAGGVRYDSRSFNNSALYTGIDPVSGFEKPVFGADTVGAENPFHDYKHTYSGFSGSVGATYNVSEKFALKGNISRGYRAPNISEISANGVHPGTNIYQVGNDEFKPEFSLQEDLGLSYTSKYVIINFSVFNNTISNYIFNQKLGATGGGDSLLNGNTVYKFQQGKANLYGGELSVDFHPIKPLHFENSVSVVYGDNKDVSGAVKTDSNRYLPFIPPLHGISELRYDFDAKAHHIVDGFAKVQLAYYAKQDRVYLTDNTESATPGYALVNAGVGAGFTSKKGKTMFNVYLMANNIFDVAYWDHLNRLKYFLYSDTDTNPNHGIRNMGRNFSLKINVPLEWNN</sequence>
<gene>
    <name evidence="6" type="ORF">KTO63_17530</name>
</gene>
<dbReference type="GO" id="GO:0009279">
    <property type="term" value="C:cell outer membrane"/>
    <property type="evidence" value="ECO:0007669"/>
    <property type="project" value="UniProtKB-SubCell"/>
</dbReference>
<protein>
    <submittedName>
        <fullName evidence="6">TonB-dependent receptor</fullName>
    </submittedName>
</protein>
<comment type="subcellular location">
    <subcellularLocation>
        <location evidence="2">Cell outer membrane</location>
        <topology evidence="2">Multi-pass membrane protein</topology>
    </subcellularLocation>
</comment>
<dbReference type="Pfam" id="PF07715">
    <property type="entry name" value="Plug"/>
    <property type="match status" value="1"/>
</dbReference>
<dbReference type="CDD" id="cd01347">
    <property type="entry name" value="ligand_gated_channel"/>
    <property type="match status" value="1"/>
</dbReference>